<evidence type="ECO:0000313" key="3">
    <source>
        <dbReference type="Proteomes" id="UP001642360"/>
    </source>
</evidence>
<proteinExistence type="predicted"/>
<reference evidence="2 3" key="1">
    <citation type="submission" date="2024-02" db="EMBL/GenBank/DDBJ databases">
        <authorList>
            <person name="Vignale AGUSTIN F."/>
            <person name="Sosa J E."/>
            <person name="Modenutti C."/>
        </authorList>
    </citation>
    <scope>NUCLEOTIDE SEQUENCE [LARGE SCALE GENOMIC DNA]</scope>
</reference>
<dbReference type="SUPFAM" id="SSF51126">
    <property type="entry name" value="Pectin lyase-like"/>
    <property type="match status" value="1"/>
</dbReference>
<dbReference type="EMBL" id="CAUOFW020005362">
    <property type="protein sequence ID" value="CAK9169771.1"/>
    <property type="molecule type" value="Genomic_DNA"/>
</dbReference>
<dbReference type="Proteomes" id="UP001642360">
    <property type="component" value="Unassembled WGS sequence"/>
</dbReference>
<name>A0ABC8TPM5_9AQUA</name>
<feature type="compositionally biased region" description="Basic and acidic residues" evidence="1">
    <location>
        <begin position="62"/>
        <end position="79"/>
    </location>
</feature>
<accession>A0ABC8TPM5</accession>
<evidence type="ECO:0000256" key="1">
    <source>
        <dbReference type="SAM" id="MobiDB-lite"/>
    </source>
</evidence>
<keyword evidence="3" id="KW-1185">Reference proteome</keyword>
<evidence type="ECO:0000313" key="2">
    <source>
        <dbReference type="EMBL" id="CAK9169771.1"/>
    </source>
</evidence>
<sequence>MEIVTADDRIPMCLCPRRKQEVIGNSIGNGSLRVLDVSVCFTLLRIGLVVDSVLMDISKPNPGEKEEKGGGRGEREAKYGQEPGKLRLIINGTSVSDVAIKFDCTERFPSEGILLQDINIVREASGAAKAMCSCSHVNVKETGAVSPHCS</sequence>
<organism evidence="2 3">
    <name type="scientific">Ilex paraguariensis</name>
    <name type="common">yerba mate</name>
    <dbReference type="NCBI Taxonomy" id="185542"/>
    <lineage>
        <taxon>Eukaryota</taxon>
        <taxon>Viridiplantae</taxon>
        <taxon>Streptophyta</taxon>
        <taxon>Embryophyta</taxon>
        <taxon>Tracheophyta</taxon>
        <taxon>Spermatophyta</taxon>
        <taxon>Magnoliopsida</taxon>
        <taxon>eudicotyledons</taxon>
        <taxon>Gunneridae</taxon>
        <taxon>Pentapetalae</taxon>
        <taxon>asterids</taxon>
        <taxon>campanulids</taxon>
        <taxon>Aquifoliales</taxon>
        <taxon>Aquifoliaceae</taxon>
        <taxon>Ilex</taxon>
    </lineage>
</organism>
<dbReference type="InterPro" id="IPR011050">
    <property type="entry name" value="Pectin_lyase_fold/virulence"/>
</dbReference>
<feature type="region of interest" description="Disordered" evidence="1">
    <location>
        <begin position="58"/>
        <end position="80"/>
    </location>
</feature>
<dbReference type="AlphaFoldDB" id="A0ABC8TPM5"/>
<comment type="caution">
    <text evidence="2">The sequence shown here is derived from an EMBL/GenBank/DDBJ whole genome shotgun (WGS) entry which is preliminary data.</text>
</comment>
<protein>
    <submittedName>
        <fullName evidence="2">Uncharacterized protein</fullName>
    </submittedName>
</protein>
<gene>
    <name evidence="2" type="ORF">ILEXP_LOCUS39245</name>
</gene>